<organism evidence="2 3">
    <name type="scientific">Paraburkholderia pallida</name>
    <dbReference type="NCBI Taxonomy" id="2547399"/>
    <lineage>
        <taxon>Bacteria</taxon>
        <taxon>Pseudomonadati</taxon>
        <taxon>Pseudomonadota</taxon>
        <taxon>Betaproteobacteria</taxon>
        <taxon>Burkholderiales</taxon>
        <taxon>Burkholderiaceae</taxon>
        <taxon>Paraburkholderia</taxon>
    </lineage>
</organism>
<dbReference type="SUPFAM" id="SSF82714">
    <property type="entry name" value="Multidrug efflux transporter AcrB TolC docking domain, DN and DC subdomains"/>
    <property type="match status" value="2"/>
</dbReference>
<dbReference type="Pfam" id="PF00873">
    <property type="entry name" value="ACR_tran"/>
    <property type="match status" value="1"/>
</dbReference>
<dbReference type="Gene3D" id="3.30.2090.10">
    <property type="entry name" value="Multidrug efflux transporter AcrB TolC docking domain, DN and DC subdomains"/>
    <property type="match status" value="2"/>
</dbReference>
<dbReference type="GO" id="GO:0005886">
    <property type="term" value="C:plasma membrane"/>
    <property type="evidence" value="ECO:0007669"/>
    <property type="project" value="TreeGrafter"/>
</dbReference>
<feature type="transmembrane region" description="Helical" evidence="1">
    <location>
        <begin position="883"/>
        <end position="905"/>
    </location>
</feature>
<feature type="transmembrane region" description="Helical" evidence="1">
    <location>
        <begin position="912"/>
        <end position="930"/>
    </location>
</feature>
<feature type="transmembrane region" description="Helical" evidence="1">
    <location>
        <begin position="12"/>
        <end position="30"/>
    </location>
</feature>
<feature type="transmembrane region" description="Helical" evidence="1">
    <location>
        <begin position="539"/>
        <end position="560"/>
    </location>
</feature>
<dbReference type="SUPFAM" id="SSF82693">
    <property type="entry name" value="Multidrug efflux transporter AcrB pore domain, PN1, PN2, PC1 and PC2 subdomains"/>
    <property type="match status" value="2"/>
</dbReference>
<accession>A0A4P7CK67</accession>
<dbReference type="EMBL" id="CP038148">
    <property type="protein sequence ID" value="QBQ96125.1"/>
    <property type="molecule type" value="Genomic_DNA"/>
</dbReference>
<evidence type="ECO:0000313" key="2">
    <source>
        <dbReference type="EMBL" id="QBQ96125.1"/>
    </source>
</evidence>
<dbReference type="InterPro" id="IPR027463">
    <property type="entry name" value="AcrB_DN_DC_subdom"/>
</dbReference>
<feature type="transmembrane region" description="Helical" evidence="1">
    <location>
        <begin position="1018"/>
        <end position="1042"/>
    </location>
</feature>
<dbReference type="Gene3D" id="1.20.1640.10">
    <property type="entry name" value="Multidrug efflux transporter AcrB transmembrane domain"/>
    <property type="match status" value="2"/>
</dbReference>
<dbReference type="Gene3D" id="3.30.70.1440">
    <property type="entry name" value="Multidrug efflux transporter AcrB pore domain"/>
    <property type="match status" value="1"/>
</dbReference>
<protein>
    <submittedName>
        <fullName evidence="2">Efflux RND transporter permease subunit</fullName>
    </submittedName>
</protein>
<evidence type="ECO:0000256" key="1">
    <source>
        <dbReference type="SAM" id="Phobius"/>
    </source>
</evidence>
<dbReference type="PANTHER" id="PTHR32063:SF8">
    <property type="entry name" value="CATION EFFLUX PROTEIN"/>
    <property type="match status" value="1"/>
</dbReference>
<dbReference type="GO" id="GO:0042910">
    <property type="term" value="F:xenobiotic transmembrane transporter activity"/>
    <property type="evidence" value="ECO:0007669"/>
    <property type="project" value="TreeGrafter"/>
</dbReference>
<dbReference type="OrthoDB" id="9177212at2"/>
<keyword evidence="1" id="KW-1133">Transmembrane helix</keyword>
<dbReference type="PRINTS" id="PR00702">
    <property type="entry name" value="ACRIFLAVINRP"/>
</dbReference>
<feature type="transmembrane region" description="Helical" evidence="1">
    <location>
        <begin position="360"/>
        <end position="380"/>
    </location>
</feature>
<keyword evidence="1" id="KW-0472">Membrane</keyword>
<dbReference type="SUPFAM" id="SSF82866">
    <property type="entry name" value="Multidrug efflux transporter AcrB transmembrane domain"/>
    <property type="match status" value="2"/>
</dbReference>
<feature type="transmembrane region" description="Helical" evidence="1">
    <location>
        <begin position="334"/>
        <end position="353"/>
    </location>
</feature>
<evidence type="ECO:0000313" key="3">
    <source>
        <dbReference type="Proteomes" id="UP000295727"/>
    </source>
</evidence>
<dbReference type="AlphaFoldDB" id="A0A4P7CK67"/>
<dbReference type="RefSeq" id="WP_134747060.1">
    <property type="nucleotide sequence ID" value="NZ_CP038148.1"/>
</dbReference>
<feature type="transmembrane region" description="Helical" evidence="1">
    <location>
        <begin position="936"/>
        <end position="959"/>
    </location>
</feature>
<proteinExistence type="predicted"/>
<feature type="transmembrane region" description="Helical" evidence="1">
    <location>
        <begin position="431"/>
        <end position="452"/>
    </location>
</feature>
<keyword evidence="1" id="KW-0812">Transmembrane</keyword>
<gene>
    <name evidence="2" type="ORF">E1956_02335</name>
</gene>
<feature type="transmembrane region" description="Helical" evidence="1">
    <location>
        <begin position="458"/>
        <end position="477"/>
    </location>
</feature>
<dbReference type="Gene3D" id="3.30.70.1430">
    <property type="entry name" value="Multidrug efflux transporter AcrB pore domain"/>
    <property type="match status" value="2"/>
</dbReference>
<keyword evidence="3" id="KW-1185">Reference proteome</keyword>
<dbReference type="InterPro" id="IPR001036">
    <property type="entry name" value="Acrflvin-R"/>
</dbReference>
<dbReference type="KEGG" id="ppai:E1956_02335"/>
<dbReference type="Gene3D" id="3.30.70.1320">
    <property type="entry name" value="Multidrug efflux transporter AcrB pore domain like"/>
    <property type="match status" value="1"/>
</dbReference>
<dbReference type="PANTHER" id="PTHR32063">
    <property type="match status" value="1"/>
</dbReference>
<feature type="transmembrane region" description="Helical" evidence="1">
    <location>
        <begin position="987"/>
        <end position="1006"/>
    </location>
</feature>
<sequence length="1060" mass="114948">MWIVRLALKRPYTFVVLALLLLIVGPLTIVRTPTDIFPNIDIPVLSVIWTYTGLPADEMSQRIAINYERGLSVAVNDIEHTESTSLNGVTVVKIFFQPHANVQEALAEVTALSQAQLRSLPPAINPPFILRYNASTVPILRLSLSSPQLTEQELYDYGNNFLKTQLATVPGASAPLPYGGKQRQVMVDIDQRALQQHNLSPMDVVDAIGAQNLILPSGTAKIGAAEYSVLMNASPNTIAGLNDIPVKTTAAGTIYIRDVAHVRDGFIPQTNIVRVNGQRASLLTINKSGNTSTLEIVDRIKEMMPTLRNLVPSSMNIDPVADQSLFVRAAVQGVLREALIAAALTALMILLFLGNWRATLIIAISIPLSMITSIIALAALGETINIMTLGGLALAVGILVDDATVAIENISQQLEQGKTLEQAILDGAHQIAIPTLVSTLSICIVFVPMFLLTGVAHYLFIPLAEAVVFAMLASYFFSRTLVPTLAKYLLRHHHKPADLHHMHAGTRNPFMRIHLAFERGFERTRVRYRAFLAARVAHPVWFVTAFLACCVASLLLLPFLGRDFFPQVDAGTIALHLRAKTGTRVEETAVITDRIDKRIRQLIPARELHSIIDNIGLPVSGINLSYSNTGTIGTSDSDVLISLNEDHHPTADYVRVLRRTLNDEFPGVQFAFLPADIVSQTLNFGMPAPIDVQIVGRDVDANRAFAARLLMKLRGVPGLADARIQQPADLPRIFIDVDRTRAQQAGFTQKDVASDLLITLSGSQQTTPAFWLNPMNGVSYNVITEAPQYTIDSLQSLANIPLTANGRSNILGSLASMRRVAGDAVVTHYNAQTTIDIYASADGRDLGAVSDDVEKIISEAKDDLPKSSTIRLRGQVDTMNNSFSGLLGGLVFAIVLVYLLIVVNFQSWLDPFIIITALPGALAGIVWMLFLTHTTLSIPALTGAIMCIGIATANSILVISFAREQLREHGDAARAAIEAGFTRFRPVLMTALAMVIGMVPMAIGLGEGGEQNAPLGRAVIGGLAVGTLATLIFVPVVFSLVYRKLGEHRQRAIENVVPKS</sequence>
<dbReference type="Proteomes" id="UP000295727">
    <property type="component" value="Chromosome 1"/>
</dbReference>
<reference evidence="2 3" key="1">
    <citation type="submission" date="2019-03" db="EMBL/GenBank/DDBJ databases">
        <title>Paraburkholderia sp. 7MH5, isolated from subtropical forest soil.</title>
        <authorList>
            <person name="Gao Z.-H."/>
            <person name="Qiu L.-H."/>
        </authorList>
    </citation>
    <scope>NUCLEOTIDE SEQUENCE [LARGE SCALE GENOMIC DNA]</scope>
    <source>
        <strain evidence="2 3">7MH5</strain>
    </source>
</reference>
<name>A0A4P7CK67_9BURK</name>
<feature type="transmembrane region" description="Helical" evidence="1">
    <location>
        <begin position="386"/>
        <end position="410"/>
    </location>
</feature>